<feature type="domain" description="Chitin-binding type-2" evidence="3">
    <location>
        <begin position="294"/>
        <end position="356"/>
    </location>
</feature>
<feature type="compositionally biased region" description="Polar residues" evidence="1">
    <location>
        <begin position="709"/>
        <end position="725"/>
    </location>
</feature>
<organism evidence="4 5">
    <name type="scientific">Meganyctiphanes norvegica</name>
    <name type="common">Northern krill</name>
    <name type="synonym">Thysanopoda norvegica</name>
    <dbReference type="NCBI Taxonomy" id="48144"/>
    <lineage>
        <taxon>Eukaryota</taxon>
        <taxon>Metazoa</taxon>
        <taxon>Ecdysozoa</taxon>
        <taxon>Arthropoda</taxon>
        <taxon>Crustacea</taxon>
        <taxon>Multicrustacea</taxon>
        <taxon>Malacostraca</taxon>
        <taxon>Eumalacostraca</taxon>
        <taxon>Eucarida</taxon>
        <taxon>Euphausiacea</taxon>
        <taxon>Euphausiidae</taxon>
        <taxon>Meganyctiphanes</taxon>
    </lineage>
</organism>
<protein>
    <recommendedName>
        <fullName evidence="3">Chitin-binding type-2 domain-containing protein</fullName>
    </recommendedName>
</protein>
<dbReference type="GO" id="GO:0008061">
    <property type="term" value="F:chitin binding"/>
    <property type="evidence" value="ECO:0007669"/>
    <property type="project" value="InterPro"/>
</dbReference>
<comment type="caution">
    <text evidence="4">The sequence shown here is derived from an EMBL/GenBank/DDBJ whole genome shotgun (WGS) entry which is preliminary data.</text>
</comment>
<gene>
    <name evidence="4" type="ORF">MNOR_LOCUS20768</name>
</gene>
<dbReference type="InterPro" id="IPR036508">
    <property type="entry name" value="Chitin-bd_dom_sf"/>
</dbReference>
<feature type="compositionally biased region" description="Low complexity" evidence="1">
    <location>
        <begin position="268"/>
        <end position="280"/>
    </location>
</feature>
<dbReference type="Proteomes" id="UP001497623">
    <property type="component" value="Unassembled WGS sequence"/>
</dbReference>
<feature type="domain" description="Chitin-binding type-2" evidence="3">
    <location>
        <begin position="51"/>
        <end position="114"/>
    </location>
</feature>
<keyword evidence="5" id="KW-1185">Reference proteome</keyword>
<dbReference type="EMBL" id="CAXKWB010016265">
    <property type="protein sequence ID" value="CAL4115833.1"/>
    <property type="molecule type" value="Genomic_DNA"/>
</dbReference>
<sequence length="725" mass="78826">MNYLFTNSTHRNLTGMGRRSNTLLLLIAVAANLHSANTHQSSTSQDAAVSSFSCVEKVIGGYYADISLGCTMFHVCTLGEKGEIRDIIFKCVPGTLFSQEKRVCEREDEVNCPLSEEFYHLNNDLYGPGIIPDTATIVDTGLERSPSIGNENTASIVSTQQPPIQFEPTSFTCADKIHGGLYADVEAGCSVFHICSVEPDGSYRTSRFVCGSGTLFDQKSRTCSAEAAVDCARSPSLYYLNEPLQTPVLLEFEAEFPEQQFDFPRVPPSSSSSSSPSSNSFTRSRVRRDKDGEVNLCHTRPVGTPLADITTSCQEYTVCEVSEGQIVERRYPCKKGQLFSQLHRKCLSAKKVKCARETLSEILGLGTMRDTAGLVLNRRKRGPRSLMHSYRFRRAALPPLTNLVLTPGVQDARVRRALFNLATLQQWAQDNAHQSAFIEVYTLHTRGKNNYYPKKINMERTYVPHSENNNYHTYSYIQRKKRQTLLEDAPLIGKSDIVSQSVTSTGTRISPAKVQSPNLQTITVGKTSSSVVDVSVTTTTTDVPVTSTTTSIPTTTATPSTTILTVTTTVTVPSSPTVPTSTTPKLEEPTAPAIVDPATKISSSTKSTEPILTITIRHNPESQVTKTITPTNSPTATLLTNNVSSSSIAPSSVTTPTSITSTINVSTTSTPALEPLSTTKGPTLTTAATTTIVPVHVDLPQEQLIDETQPLNETSTNPNNAESTI</sequence>
<dbReference type="GO" id="GO:0005576">
    <property type="term" value="C:extracellular region"/>
    <property type="evidence" value="ECO:0007669"/>
    <property type="project" value="InterPro"/>
</dbReference>
<evidence type="ECO:0000256" key="1">
    <source>
        <dbReference type="SAM" id="MobiDB-lite"/>
    </source>
</evidence>
<feature type="region of interest" description="Disordered" evidence="1">
    <location>
        <begin position="705"/>
        <end position="725"/>
    </location>
</feature>
<dbReference type="InterPro" id="IPR052976">
    <property type="entry name" value="Scoloptoxin-like"/>
</dbReference>
<feature type="region of interest" description="Disordered" evidence="1">
    <location>
        <begin position="263"/>
        <end position="286"/>
    </location>
</feature>
<proteinExistence type="predicted"/>
<dbReference type="SUPFAM" id="SSF57625">
    <property type="entry name" value="Invertebrate chitin-binding proteins"/>
    <property type="match status" value="3"/>
</dbReference>
<dbReference type="AlphaFoldDB" id="A0AAV2R6Q6"/>
<dbReference type="Pfam" id="PF01607">
    <property type="entry name" value="CBM_14"/>
    <property type="match status" value="2"/>
</dbReference>
<feature type="chain" id="PRO_5043898345" description="Chitin-binding type-2 domain-containing protein" evidence="2">
    <location>
        <begin position="39"/>
        <end position="725"/>
    </location>
</feature>
<dbReference type="PANTHER" id="PTHR22933">
    <property type="entry name" value="FI18007P1-RELATED"/>
    <property type="match status" value="1"/>
</dbReference>
<evidence type="ECO:0000256" key="2">
    <source>
        <dbReference type="SAM" id="SignalP"/>
    </source>
</evidence>
<reference evidence="4 5" key="1">
    <citation type="submission" date="2024-05" db="EMBL/GenBank/DDBJ databases">
        <authorList>
            <person name="Wallberg A."/>
        </authorList>
    </citation>
    <scope>NUCLEOTIDE SEQUENCE [LARGE SCALE GENOMIC DNA]</scope>
</reference>
<feature type="signal peptide" evidence="2">
    <location>
        <begin position="1"/>
        <end position="38"/>
    </location>
</feature>
<keyword evidence="2" id="KW-0732">Signal</keyword>
<feature type="non-terminal residue" evidence="4">
    <location>
        <position position="725"/>
    </location>
</feature>
<dbReference type="PROSITE" id="PS50940">
    <property type="entry name" value="CHIT_BIND_II"/>
    <property type="match status" value="3"/>
</dbReference>
<evidence type="ECO:0000313" key="4">
    <source>
        <dbReference type="EMBL" id="CAL4115833.1"/>
    </source>
</evidence>
<feature type="domain" description="Chitin-binding type-2" evidence="3">
    <location>
        <begin position="170"/>
        <end position="233"/>
    </location>
</feature>
<dbReference type="PANTHER" id="PTHR22933:SF43">
    <property type="entry name" value="LP10131P"/>
    <property type="match status" value="1"/>
</dbReference>
<dbReference type="InterPro" id="IPR002557">
    <property type="entry name" value="Chitin-bd_dom"/>
</dbReference>
<accession>A0AAV2R6Q6</accession>
<evidence type="ECO:0000259" key="3">
    <source>
        <dbReference type="PROSITE" id="PS50940"/>
    </source>
</evidence>
<name>A0AAV2R6Q6_MEGNR</name>
<evidence type="ECO:0000313" key="5">
    <source>
        <dbReference type="Proteomes" id="UP001497623"/>
    </source>
</evidence>
<dbReference type="SMART" id="SM00494">
    <property type="entry name" value="ChtBD2"/>
    <property type="match status" value="3"/>
</dbReference>
<dbReference type="Gene3D" id="2.170.140.10">
    <property type="entry name" value="Chitin binding domain"/>
    <property type="match status" value="2"/>
</dbReference>